<gene>
    <name evidence="9" type="ORF">WJX75_002909</name>
</gene>
<dbReference type="InterPro" id="IPR000031">
    <property type="entry name" value="PurE_dom"/>
</dbReference>
<evidence type="ECO:0000256" key="7">
    <source>
        <dbReference type="ARBA" id="ARBA00023136"/>
    </source>
</evidence>
<evidence type="ECO:0000313" key="10">
    <source>
        <dbReference type="Proteomes" id="UP001491310"/>
    </source>
</evidence>
<evidence type="ECO:0000313" key="9">
    <source>
        <dbReference type="EMBL" id="KAK9908786.1"/>
    </source>
</evidence>
<evidence type="ECO:0000259" key="8">
    <source>
        <dbReference type="SMART" id="SM01001"/>
    </source>
</evidence>
<comment type="similarity">
    <text evidence="3">Belongs to the peroxisomal membrane protein PXMP2/4 family.</text>
</comment>
<proteinExistence type="inferred from homology"/>
<evidence type="ECO:0000256" key="3">
    <source>
        <dbReference type="ARBA" id="ARBA00006824"/>
    </source>
</evidence>
<accession>A0ABR2YPE0</accession>
<keyword evidence="10" id="KW-1185">Reference proteome</keyword>
<sequence length="594" mass="62117">MNATQTLGSSRALGSALDAPTRLYSRSYPRRYSIPCVGSAAAVSLPTVREDQESSFSYDKVKAFTSGVGFVVGDVLAQTITGTPNLDVFRSVQLGAIGTGLDIFRQDLASNAGGHSERIAKAAKSVSSQAVWGPLVACTFYAALKVVEGQPGEILQGVEDKMTALVVANYFLWPLTRYLNDTFVPAEHRVTANHIITVVWNAWLSTLGHAPMVDPTDLLHKMGGDSAANHLSEHVAPALAHAGAAISNAVSPFVHQATVDVAALADRMPSCLLEKAFSKSLDILSPFSGDHLIQRTCCSATASASSNGTSASTGAVESSLLDANVLSLLEAVQSGRLQPEAAAMQLRERSAGYQQVLDFAQVDSWRAQRTGFPEVVFGAGKSAEQIAAIMQQLAKNDQVAMATRIEPEIYEQVQALLPDVVYNGPARMLTLRASGVRKQPRLPGTVAIISSGTSDELVAEECRATADLMGCYCFRLSDVSVDGLHRILHNLPAVRAADVVVVISGTDGALPAVVAGLVESPVIAVPTSVGYGAALQGLTPLLSALTASSPGVSVVNIDNGFGAGMLAARILRTAAKLRAQAAAATAVSSYPHAS</sequence>
<feature type="domain" description="PurE" evidence="8">
    <location>
        <begin position="444"/>
        <end position="588"/>
    </location>
</feature>
<name>A0ABR2YPE0_9CHLO</name>
<organism evidence="9 10">
    <name type="scientific">Coccomyxa subellipsoidea</name>
    <dbReference type="NCBI Taxonomy" id="248742"/>
    <lineage>
        <taxon>Eukaryota</taxon>
        <taxon>Viridiplantae</taxon>
        <taxon>Chlorophyta</taxon>
        <taxon>core chlorophytes</taxon>
        <taxon>Trebouxiophyceae</taxon>
        <taxon>Trebouxiophyceae incertae sedis</taxon>
        <taxon>Coccomyxaceae</taxon>
        <taxon>Coccomyxa</taxon>
    </lineage>
</organism>
<evidence type="ECO:0000256" key="5">
    <source>
        <dbReference type="ARBA" id="ARBA00022692"/>
    </source>
</evidence>
<dbReference type="InterPro" id="IPR039476">
    <property type="entry name" value="P2CMN_synthase_LarB"/>
</dbReference>
<comment type="caution">
    <text evidence="9">The sequence shown here is derived from an EMBL/GenBank/DDBJ whole genome shotgun (WGS) entry which is preliminary data.</text>
</comment>
<keyword evidence="7" id="KW-0472">Membrane</keyword>
<dbReference type="SMART" id="SM01001">
    <property type="entry name" value="AIRC"/>
    <property type="match status" value="1"/>
</dbReference>
<dbReference type="PANTHER" id="PTHR43064:SF1">
    <property type="entry name" value="SLL1489 PROTEIN"/>
    <property type="match status" value="1"/>
</dbReference>
<dbReference type="InterPro" id="IPR007248">
    <property type="entry name" value="Mpv17_PMP22"/>
</dbReference>
<dbReference type="EMBL" id="JALJOT010000007">
    <property type="protein sequence ID" value="KAK9908786.1"/>
    <property type="molecule type" value="Genomic_DNA"/>
</dbReference>
<evidence type="ECO:0000256" key="6">
    <source>
        <dbReference type="ARBA" id="ARBA00022989"/>
    </source>
</evidence>
<dbReference type="PANTHER" id="PTHR43064">
    <property type="entry name" value="PHOSPHORIBOSYLAMINOIMIDAZOLE CARBOXYLASE-RELATED"/>
    <property type="match status" value="1"/>
</dbReference>
<comment type="subcellular location">
    <subcellularLocation>
        <location evidence="1">Membrane</location>
        <topology evidence="1">Multi-pass membrane protein</topology>
    </subcellularLocation>
</comment>
<keyword evidence="5" id="KW-0812">Transmembrane</keyword>
<dbReference type="Pfam" id="PF04117">
    <property type="entry name" value="Mpv17_PMP22"/>
    <property type="match status" value="1"/>
</dbReference>
<evidence type="ECO:0000256" key="2">
    <source>
        <dbReference type="ARBA" id="ARBA00004747"/>
    </source>
</evidence>
<keyword evidence="6" id="KW-1133">Transmembrane helix</keyword>
<dbReference type="Pfam" id="PF00731">
    <property type="entry name" value="AIRC"/>
    <property type="match status" value="1"/>
</dbReference>
<dbReference type="Proteomes" id="UP001491310">
    <property type="component" value="Unassembled WGS sequence"/>
</dbReference>
<comment type="pathway">
    <text evidence="2">Purine metabolism; IMP biosynthesis via de novo pathway; 5-amino-1-(5-phospho-D-ribosyl)imidazole-4-carboxylate from 5-amino-1-(5-phospho-D-ribosyl)imidazole (carboxylase route): step 1/1.</text>
</comment>
<dbReference type="NCBIfam" id="NF033503">
    <property type="entry name" value="LarB"/>
    <property type="match status" value="1"/>
</dbReference>
<reference evidence="9 10" key="1">
    <citation type="journal article" date="2024" name="Nat. Commun.">
        <title>Phylogenomics reveals the evolutionary origins of lichenization in chlorophyte algae.</title>
        <authorList>
            <person name="Puginier C."/>
            <person name="Libourel C."/>
            <person name="Otte J."/>
            <person name="Skaloud P."/>
            <person name="Haon M."/>
            <person name="Grisel S."/>
            <person name="Petersen M."/>
            <person name="Berrin J.G."/>
            <person name="Delaux P.M."/>
            <person name="Dal Grande F."/>
            <person name="Keller J."/>
        </authorList>
    </citation>
    <scope>NUCLEOTIDE SEQUENCE [LARGE SCALE GENOMIC DNA]</scope>
    <source>
        <strain evidence="9 10">SAG 216-7</strain>
    </source>
</reference>
<dbReference type="SUPFAM" id="SSF52255">
    <property type="entry name" value="N5-CAIR mutase (phosphoribosylaminoimidazole carboxylase, PurE)"/>
    <property type="match status" value="1"/>
</dbReference>
<dbReference type="EC" id="4.1.1.21" evidence="4"/>
<protein>
    <recommendedName>
        <fullName evidence="4">phosphoribosylaminoimidazole carboxylase</fullName>
        <ecNumber evidence="4">4.1.1.21</ecNumber>
    </recommendedName>
</protein>
<evidence type="ECO:0000256" key="1">
    <source>
        <dbReference type="ARBA" id="ARBA00004141"/>
    </source>
</evidence>
<evidence type="ECO:0000256" key="4">
    <source>
        <dbReference type="ARBA" id="ARBA00012329"/>
    </source>
</evidence>
<dbReference type="Gene3D" id="3.40.50.1970">
    <property type="match status" value="1"/>
</dbReference>